<dbReference type="EMBL" id="GGEC01064820">
    <property type="protein sequence ID" value="MBX45304.1"/>
    <property type="molecule type" value="Transcribed_RNA"/>
</dbReference>
<evidence type="ECO:0000313" key="1">
    <source>
        <dbReference type="EMBL" id="MBX45304.1"/>
    </source>
</evidence>
<accession>A0A2P2NS91</accession>
<protein>
    <submittedName>
        <fullName evidence="1">Uncharacterized protein</fullName>
    </submittedName>
</protein>
<proteinExistence type="predicted"/>
<sequence length="57" mass="6854">MRFNFTLKNLLVSFIAFAKIICIHSRTLFLSTQRGCFQHSVLVDMLIMRFENFFFFL</sequence>
<organism evidence="1">
    <name type="scientific">Rhizophora mucronata</name>
    <name type="common">Asiatic mangrove</name>
    <dbReference type="NCBI Taxonomy" id="61149"/>
    <lineage>
        <taxon>Eukaryota</taxon>
        <taxon>Viridiplantae</taxon>
        <taxon>Streptophyta</taxon>
        <taxon>Embryophyta</taxon>
        <taxon>Tracheophyta</taxon>
        <taxon>Spermatophyta</taxon>
        <taxon>Magnoliopsida</taxon>
        <taxon>eudicotyledons</taxon>
        <taxon>Gunneridae</taxon>
        <taxon>Pentapetalae</taxon>
        <taxon>rosids</taxon>
        <taxon>fabids</taxon>
        <taxon>Malpighiales</taxon>
        <taxon>Rhizophoraceae</taxon>
        <taxon>Rhizophora</taxon>
    </lineage>
</organism>
<name>A0A2P2NS91_RHIMU</name>
<reference evidence="1" key="1">
    <citation type="submission" date="2018-02" db="EMBL/GenBank/DDBJ databases">
        <title>Rhizophora mucronata_Transcriptome.</title>
        <authorList>
            <person name="Meera S.P."/>
            <person name="Sreeshan A."/>
            <person name="Augustine A."/>
        </authorList>
    </citation>
    <scope>NUCLEOTIDE SEQUENCE</scope>
    <source>
        <tissue evidence="1">Leaf</tissue>
    </source>
</reference>
<dbReference type="AlphaFoldDB" id="A0A2P2NS91"/>